<dbReference type="OrthoDB" id="9808719at2"/>
<dbReference type="Proteomes" id="UP000323300">
    <property type="component" value="Unassembled WGS sequence"/>
</dbReference>
<organism evidence="1 2">
    <name type="scientific">Neomesorhizobium albiziae</name>
    <dbReference type="NCBI Taxonomy" id="335020"/>
    <lineage>
        <taxon>Bacteria</taxon>
        <taxon>Pseudomonadati</taxon>
        <taxon>Pseudomonadota</taxon>
        <taxon>Alphaproteobacteria</taxon>
        <taxon>Hyphomicrobiales</taxon>
        <taxon>Phyllobacteriaceae</taxon>
        <taxon>Neomesorhizobium</taxon>
    </lineage>
</organism>
<dbReference type="SUPFAM" id="SSF54427">
    <property type="entry name" value="NTF2-like"/>
    <property type="match status" value="1"/>
</dbReference>
<dbReference type="Gene3D" id="3.10.450.50">
    <property type="match status" value="1"/>
</dbReference>
<name>A0A1I3WRF3_9HYPH</name>
<evidence type="ECO:0000313" key="1">
    <source>
        <dbReference type="EMBL" id="SFK10042.1"/>
    </source>
</evidence>
<evidence type="ECO:0000313" key="2">
    <source>
        <dbReference type="Proteomes" id="UP000323300"/>
    </source>
</evidence>
<reference evidence="1 2" key="1">
    <citation type="submission" date="2016-10" db="EMBL/GenBank/DDBJ databases">
        <authorList>
            <person name="Varghese N."/>
            <person name="Submissions S."/>
        </authorList>
    </citation>
    <scope>NUCLEOTIDE SEQUENCE [LARGE SCALE GENOMIC DNA]</scope>
    <source>
        <strain evidence="1 2">DSM 21822</strain>
    </source>
</reference>
<keyword evidence="2" id="KW-1185">Reference proteome</keyword>
<dbReference type="RefSeq" id="WP_149759143.1">
    <property type="nucleotide sequence ID" value="NZ_BSPE01000028.1"/>
</dbReference>
<sequence>MSLDVTQLIDRYCAVWNEADPARRKALLNAVWADGATYTDPRADTAGADELLAHIARVRESRPGARILRTSTVDVHHDVARFGWSLVEADGTERPGLDIALLSPDGRRIERIIGFFGPLQAGEAG</sequence>
<dbReference type="AlphaFoldDB" id="A0A1I3WRF3"/>
<accession>A0A1I3WRF3</accession>
<dbReference type="EMBL" id="FOSL01000002">
    <property type="protein sequence ID" value="SFK10042.1"/>
    <property type="molecule type" value="Genomic_DNA"/>
</dbReference>
<protein>
    <submittedName>
        <fullName evidence="1">SnoaL-like domain-containing protein</fullName>
    </submittedName>
</protein>
<proteinExistence type="predicted"/>
<dbReference type="InterPro" id="IPR032710">
    <property type="entry name" value="NTF2-like_dom_sf"/>
</dbReference>
<gene>
    <name evidence="1" type="ORF">SAMN04488498_102439</name>
</gene>